<keyword evidence="4" id="KW-1185">Reference proteome</keyword>
<evidence type="ECO:0000259" key="2">
    <source>
        <dbReference type="PROSITE" id="PS50041"/>
    </source>
</evidence>
<feature type="domain" description="C-type lectin" evidence="2">
    <location>
        <begin position="318"/>
        <end position="427"/>
    </location>
</feature>
<dbReference type="InterPro" id="IPR016187">
    <property type="entry name" value="CTDL_fold"/>
</dbReference>
<protein>
    <recommendedName>
        <fullName evidence="2">C-type lectin domain-containing protein</fullName>
    </recommendedName>
</protein>
<keyword evidence="1" id="KW-1015">Disulfide bond</keyword>
<gene>
    <name evidence="3" type="ORF">KC01_LOCUS38658</name>
</gene>
<accession>A0AAV2MFZ3</accession>
<evidence type="ECO:0000313" key="4">
    <source>
        <dbReference type="Proteomes" id="UP001497482"/>
    </source>
</evidence>
<sequence>MKNLLWLTLTTPVCKHCVGPSAVERANIRTFTGSLSLLLGTRQSHHTSEQATRPESDGFHSFASPAGSDSLFGSVEGGKPHAAVWCPVGTHLGLCGVSAAPEKAFCSFCVAISSSVAICSERLREPVVLLSHYLWRDRAAPPAAVWRLPIGHYTNSKSRFHRRNSSCLRCSGFTSQARVAPAVDTAQFLPCCLLLRYFYQTQRLTWDQAQLNCREHYTDLAVFESQEDVDGLQRPPGVVGAAWIGLREDPSTWKHMGNESTSWRWSATEETSQGNFSMWASHEPNNMNGEFCVFSYLGFWYDYECELGRPSVCFSGVAENTTYTYNPTHMTWSAAQAHCRLHHTDLASIESAEVSAALRTVLPNAATVWIGLYRIPFTWSNSNPSTFRNWGPMLPDNVFGIEFCGAEKDVGLWDDYSCSSTLLSICYSPDWKTRKTILKQKLSSAADLSRPEVLQQLQQQLTEILGLNRTDVRLQLKIEALMPIPGSHLHS</sequence>
<evidence type="ECO:0000256" key="1">
    <source>
        <dbReference type="ARBA" id="ARBA00023157"/>
    </source>
</evidence>
<dbReference type="PROSITE" id="PS50041">
    <property type="entry name" value="C_TYPE_LECTIN_2"/>
    <property type="match status" value="2"/>
</dbReference>
<dbReference type="InterPro" id="IPR001304">
    <property type="entry name" value="C-type_lectin-like"/>
</dbReference>
<dbReference type="AlphaFoldDB" id="A0AAV2MFZ3"/>
<dbReference type="EMBL" id="OZ035829">
    <property type="protein sequence ID" value="CAL1612333.1"/>
    <property type="molecule type" value="Genomic_DNA"/>
</dbReference>
<reference evidence="3 4" key="1">
    <citation type="submission" date="2024-04" db="EMBL/GenBank/DDBJ databases">
        <authorList>
            <person name="Waldvogel A.-M."/>
            <person name="Schoenle A."/>
        </authorList>
    </citation>
    <scope>NUCLEOTIDE SEQUENCE [LARGE SCALE GENOMIC DNA]</scope>
</reference>
<dbReference type="SMART" id="SM00034">
    <property type="entry name" value="CLECT"/>
    <property type="match status" value="2"/>
</dbReference>
<dbReference type="PANTHER" id="PTHR45784">
    <property type="entry name" value="C-TYPE LECTIN DOMAIN FAMILY 20 MEMBER A-RELATED"/>
    <property type="match status" value="1"/>
</dbReference>
<dbReference type="PROSITE" id="PS00615">
    <property type="entry name" value="C_TYPE_LECTIN_1"/>
    <property type="match status" value="2"/>
</dbReference>
<dbReference type="InterPro" id="IPR016186">
    <property type="entry name" value="C-type_lectin-like/link_sf"/>
</dbReference>
<dbReference type="CDD" id="cd00037">
    <property type="entry name" value="CLECT"/>
    <property type="match status" value="1"/>
</dbReference>
<dbReference type="Pfam" id="PF00059">
    <property type="entry name" value="Lectin_C"/>
    <property type="match status" value="2"/>
</dbReference>
<feature type="domain" description="C-type lectin" evidence="2">
    <location>
        <begin position="197"/>
        <end position="314"/>
    </location>
</feature>
<proteinExistence type="predicted"/>
<organism evidence="3 4">
    <name type="scientific">Knipowitschia caucasica</name>
    <name type="common">Caucasian dwarf goby</name>
    <name type="synonym">Pomatoschistus caucasicus</name>
    <dbReference type="NCBI Taxonomy" id="637954"/>
    <lineage>
        <taxon>Eukaryota</taxon>
        <taxon>Metazoa</taxon>
        <taxon>Chordata</taxon>
        <taxon>Craniata</taxon>
        <taxon>Vertebrata</taxon>
        <taxon>Euteleostomi</taxon>
        <taxon>Actinopterygii</taxon>
        <taxon>Neopterygii</taxon>
        <taxon>Teleostei</taxon>
        <taxon>Neoteleostei</taxon>
        <taxon>Acanthomorphata</taxon>
        <taxon>Gobiaria</taxon>
        <taxon>Gobiiformes</taxon>
        <taxon>Gobioidei</taxon>
        <taxon>Gobiidae</taxon>
        <taxon>Gobiinae</taxon>
        <taxon>Knipowitschia</taxon>
    </lineage>
</organism>
<dbReference type="SUPFAM" id="SSF56436">
    <property type="entry name" value="C-type lectin-like"/>
    <property type="match status" value="2"/>
</dbReference>
<name>A0AAV2MFZ3_KNICA</name>
<dbReference type="InterPro" id="IPR018378">
    <property type="entry name" value="C-type_lectin_CS"/>
</dbReference>
<dbReference type="PANTHER" id="PTHR45784:SF3">
    <property type="entry name" value="C-TYPE LECTIN DOMAIN FAMILY 4 MEMBER K-LIKE-RELATED"/>
    <property type="match status" value="1"/>
</dbReference>
<evidence type="ECO:0000313" key="3">
    <source>
        <dbReference type="EMBL" id="CAL1612333.1"/>
    </source>
</evidence>
<dbReference type="Proteomes" id="UP001497482">
    <property type="component" value="Chromosome 7"/>
</dbReference>
<dbReference type="Gene3D" id="3.10.100.10">
    <property type="entry name" value="Mannose-Binding Protein A, subunit A"/>
    <property type="match status" value="2"/>
</dbReference>